<keyword evidence="3" id="KW-1185">Reference proteome</keyword>
<dbReference type="SUPFAM" id="SSF46565">
    <property type="entry name" value="Chaperone J-domain"/>
    <property type="match status" value="1"/>
</dbReference>
<dbReference type="Gene3D" id="1.10.287.110">
    <property type="entry name" value="DnaJ domain"/>
    <property type="match status" value="1"/>
</dbReference>
<dbReference type="SMART" id="SM00271">
    <property type="entry name" value="DnaJ"/>
    <property type="match status" value="1"/>
</dbReference>
<name>A0A1H7YFN2_9SPHN</name>
<reference evidence="3" key="1">
    <citation type="submission" date="2016-10" db="EMBL/GenBank/DDBJ databases">
        <authorList>
            <person name="Varghese N."/>
            <person name="Submissions S."/>
        </authorList>
    </citation>
    <scope>NUCLEOTIDE SEQUENCE [LARGE SCALE GENOMIC DNA]</scope>
    <source>
        <strain evidence="3">S6-262</strain>
    </source>
</reference>
<sequence length="182" mass="20268">MTRPTRSQDWGFPRWRGYGSAREAKPVRLCDRNGCEQPGDCPAPKSPNSPDRWYFCQAHAAEYNKGWDYFAGLDAEEAASRERTERRGAAGYASANHYAWGGPGDGSRSRDEMRALDVLGLDSDADHDAVKAAWRRLAKENHPDVRPGDADAATRFQAVQTAYEVLRANEDERQRAGIGRPA</sequence>
<dbReference type="AlphaFoldDB" id="A0A1H7YFN2"/>
<dbReference type="RefSeq" id="WP_093663625.1">
    <property type="nucleotide sequence ID" value="NZ_FOCF01000001.1"/>
</dbReference>
<dbReference type="InterPro" id="IPR050817">
    <property type="entry name" value="DjlA_DnaK_co-chaperone"/>
</dbReference>
<dbReference type="Pfam" id="PF00226">
    <property type="entry name" value="DnaJ"/>
    <property type="match status" value="1"/>
</dbReference>
<dbReference type="CDD" id="cd06257">
    <property type="entry name" value="DnaJ"/>
    <property type="match status" value="1"/>
</dbReference>
<evidence type="ECO:0000259" key="1">
    <source>
        <dbReference type="PROSITE" id="PS50076"/>
    </source>
</evidence>
<gene>
    <name evidence="2" type="ORF">SAMN05192583_0224</name>
</gene>
<evidence type="ECO:0000313" key="3">
    <source>
        <dbReference type="Proteomes" id="UP000199206"/>
    </source>
</evidence>
<evidence type="ECO:0000313" key="2">
    <source>
        <dbReference type="EMBL" id="SEM44148.1"/>
    </source>
</evidence>
<dbReference type="STRING" id="1166340.SAMN05192583_0224"/>
<dbReference type="PRINTS" id="PR00625">
    <property type="entry name" value="JDOMAIN"/>
</dbReference>
<dbReference type="Proteomes" id="UP000199206">
    <property type="component" value="Unassembled WGS sequence"/>
</dbReference>
<accession>A0A1H7YFN2</accession>
<dbReference type="PROSITE" id="PS50076">
    <property type="entry name" value="DNAJ_2"/>
    <property type="match status" value="1"/>
</dbReference>
<dbReference type="PANTHER" id="PTHR24074">
    <property type="entry name" value="CO-CHAPERONE PROTEIN DJLA"/>
    <property type="match status" value="1"/>
</dbReference>
<feature type="domain" description="J" evidence="1">
    <location>
        <begin position="114"/>
        <end position="182"/>
    </location>
</feature>
<dbReference type="InterPro" id="IPR001623">
    <property type="entry name" value="DnaJ_domain"/>
</dbReference>
<dbReference type="InterPro" id="IPR036869">
    <property type="entry name" value="J_dom_sf"/>
</dbReference>
<protein>
    <submittedName>
        <fullName evidence="2">DnaJ domain-containing protein</fullName>
    </submittedName>
</protein>
<dbReference type="OrthoDB" id="9786294at2"/>
<proteinExistence type="predicted"/>
<organism evidence="2 3">
    <name type="scientific">Sphingomonas gellani</name>
    <dbReference type="NCBI Taxonomy" id="1166340"/>
    <lineage>
        <taxon>Bacteria</taxon>
        <taxon>Pseudomonadati</taxon>
        <taxon>Pseudomonadota</taxon>
        <taxon>Alphaproteobacteria</taxon>
        <taxon>Sphingomonadales</taxon>
        <taxon>Sphingomonadaceae</taxon>
        <taxon>Sphingomonas</taxon>
    </lineage>
</organism>
<dbReference type="EMBL" id="FOCF01000001">
    <property type="protein sequence ID" value="SEM44148.1"/>
    <property type="molecule type" value="Genomic_DNA"/>
</dbReference>